<gene>
    <name evidence="1" type="ORF">PoB_005069300</name>
</gene>
<dbReference type="AlphaFoldDB" id="A0AAV4BX16"/>
<dbReference type="SUPFAM" id="SSF56436">
    <property type="entry name" value="C-type lectin-like"/>
    <property type="match status" value="1"/>
</dbReference>
<reference evidence="1 2" key="1">
    <citation type="journal article" date="2021" name="Elife">
        <title>Chloroplast acquisition without the gene transfer in kleptoplastic sea slugs, Plakobranchus ocellatus.</title>
        <authorList>
            <person name="Maeda T."/>
            <person name="Takahashi S."/>
            <person name="Yoshida T."/>
            <person name="Shimamura S."/>
            <person name="Takaki Y."/>
            <person name="Nagai Y."/>
            <person name="Toyoda A."/>
            <person name="Suzuki Y."/>
            <person name="Arimoto A."/>
            <person name="Ishii H."/>
            <person name="Satoh N."/>
            <person name="Nishiyama T."/>
            <person name="Hasebe M."/>
            <person name="Maruyama T."/>
            <person name="Minagawa J."/>
            <person name="Obokata J."/>
            <person name="Shigenobu S."/>
        </authorList>
    </citation>
    <scope>NUCLEOTIDE SEQUENCE [LARGE SCALE GENOMIC DNA]</scope>
</reference>
<dbReference type="Gene3D" id="3.10.100.10">
    <property type="entry name" value="Mannose-Binding Protein A, subunit A"/>
    <property type="match status" value="1"/>
</dbReference>
<comment type="caution">
    <text evidence="1">The sequence shown here is derived from an EMBL/GenBank/DDBJ whole genome shotgun (WGS) entry which is preliminary data.</text>
</comment>
<organism evidence="1 2">
    <name type="scientific">Plakobranchus ocellatus</name>
    <dbReference type="NCBI Taxonomy" id="259542"/>
    <lineage>
        <taxon>Eukaryota</taxon>
        <taxon>Metazoa</taxon>
        <taxon>Spiralia</taxon>
        <taxon>Lophotrochozoa</taxon>
        <taxon>Mollusca</taxon>
        <taxon>Gastropoda</taxon>
        <taxon>Heterobranchia</taxon>
        <taxon>Euthyneura</taxon>
        <taxon>Panpulmonata</taxon>
        <taxon>Sacoglossa</taxon>
        <taxon>Placobranchoidea</taxon>
        <taxon>Plakobranchidae</taxon>
        <taxon>Plakobranchus</taxon>
    </lineage>
</organism>
<evidence type="ECO:0000313" key="1">
    <source>
        <dbReference type="EMBL" id="GFO24188.1"/>
    </source>
</evidence>
<evidence type="ECO:0000313" key="2">
    <source>
        <dbReference type="Proteomes" id="UP000735302"/>
    </source>
</evidence>
<dbReference type="EMBL" id="BLXT01005595">
    <property type="protein sequence ID" value="GFO24188.1"/>
    <property type="molecule type" value="Genomic_DNA"/>
</dbReference>
<proteinExistence type="predicted"/>
<dbReference type="InterPro" id="IPR016187">
    <property type="entry name" value="CTDL_fold"/>
</dbReference>
<sequence length="103" mass="11841">MSSMKCTAGGWTVLTHACSASYNEPCPEGWIHHGARCFHYFTIWRNRRQAEISCLAQPGNGTLFQVRDVADQVMLRRFRHRHGDRSVKMQIKQKVRHTKASVA</sequence>
<accession>A0AAV4BX16</accession>
<keyword evidence="2" id="KW-1185">Reference proteome</keyword>
<name>A0AAV4BX16_9GAST</name>
<dbReference type="Proteomes" id="UP000735302">
    <property type="component" value="Unassembled WGS sequence"/>
</dbReference>
<protein>
    <submittedName>
        <fullName evidence="1">Nkg2-d type ii integral membrane protein</fullName>
    </submittedName>
</protein>
<dbReference type="InterPro" id="IPR016186">
    <property type="entry name" value="C-type_lectin-like/link_sf"/>
</dbReference>